<accession>A0AAD7UJE6</accession>
<evidence type="ECO:0000313" key="8">
    <source>
        <dbReference type="EMBL" id="KAJ8609143.1"/>
    </source>
</evidence>
<dbReference type="SUPFAM" id="SSF51445">
    <property type="entry name" value="(Trans)glycosidases"/>
    <property type="match status" value="1"/>
</dbReference>
<feature type="compositionally biased region" description="Low complexity" evidence="5">
    <location>
        <begin position="142"/>
        <end position="153"/>
    </location>
</feature>
<feature type="transmembrane region" description="Helical" evidence="6">
    <location>
        <begin position="96"/>
        <end position="118"/>
    </location>
</feature>
<sequence>MAPVEEAKELEAETSLVSLPTIETVASESDDPPVDDKSWKKGSLAATQRGRVQRPFFQDAIVPPPNGSIVPVLYKPRRRSRCCVFGGDDGSNRMPWSTFFAIGLGALVSFIVVVALIARVGHNMRSGNPKDNRHVTMYPTLSPSTVEPTSSEPSMPPTISPAPTLTPAPTPPETTAVPSTVPTPDRANPPGSIVAKYGLLEARNTRLVSQVTGTEVQLKGMSLFWTNTGWEGHVFYTEGVVESLVNNWNISIIRCAMGVEEEGGYIDYETANKLRVLTVVDAAIRMGIYVIIDWHTHYAQNYLSEAVRFFQDVATVYSDMPNVIFEIYNEPLLETEWDLTIKPYAETVVESIRRTGSENLILVGTRSYSQRVDEASRDPIDDINIAYVFHFYAASHGEWLRDYARAASNVTLFCSEWGSVSADGSGNPDEDSVREWIDFMDERSISHVNWVLNDKNEGASALKPGSSIRGVWTEEDYTDSGLLAREIISETGSYAPG</sequence>
<feature type="region of interest" description="Disordered" evidence="5">
    <location>
        <begin position="142"/>
        <end position="188"/>
    </location>
</feature>
<organism evidence="8 9">
    <name type="scientific">Chrysophaeum taylorii</name>
    <dbReference type="NCBI Taxonomy" id="2483200"/>
    <lineage>
        <taxon>Eukaryota</taxon>
        <taxon>Sar</taxon>
        <taxon>Stramenopiles</taxon>
        <taxon>Ochrophyta</taxon>
        <taxon>Pelagophyceae</taxon>
        <taxon>Pelagomonadales</taxon>
        <taxon>Pelagomonadaceae</taxon>
        <taxon>Chrysophaeum</taxon>
    </lineage>
</organism>
<feature type="compositionally biased region" description="Pro residues" evidence="5">
    <location>
        <begin position="154"/>
        <end position="172"/>
    </location>
</feature>
<dbReference type="AlphaFoldDB" id="A0AAD7UJE6"/>
<evidence type="ECO:0000259" key="7">
    <source>
        <dbReference type="Pfam" id="PF00150"/>
    </source>
</evidence>
<keyword evidence="9" id="KW-1185">Reference proteome</keyword>
<feature type="domain" description="Glycoside hydrolase family 5" evidence="7">
    <location>
        <begin position="212"/>
        <end position="456"/>
    </location>
</feature>
<keyword evidence="3 4" id="KW-0326">Glycosidase</keyword>
<evidence type="ECO:0000256" key="1">
    <source>
        <dbReference type="ARBA" id="ARBA00005641"/>
    </source>
</evidence>
<dbReference type="GO" id="GO:0000272">
    <property type="term" value="P:polysaccharide catabolic process"/>
    <property type="evidence" value="ECO:0007669"/>
    <property type="project" value="InterPro"/>
</dbReference>
<comment type="caution">
    <text evidence="8">The sequence shown here is derived from an EMBL/GenBank/DDBJ whole genome shotgun (WGS) entry which is preliminary data.</text>
</comment>
<reference evidence="8" key="1">
    <citation type="submission" date="2023-01" db="EMBL/GenBank/DDBJ databases">
        <title>Metagenome sequencing of chrysophaentin producing Chrysophaeum taylorii.</title>
        <authorList>
            <person name="Davison J."/>
            <person name="Bewley C."/>
        </authorList>
    </citation>
    <scope>NUCLEOTIDE SEQUENCE</scope>
    <source>
        <strain evidence="8">NIES-1699</strain>
    </source>
</reference>
<evidence type="ECO:0000256" key="6">
    <source>
        <dbReference type="SAM" id="Phobius"/>
    </source>
</evidence>
<dbReference type="GO" id="GO:0004553">
    <property type="term" value="F:hydrolase activity, hydrolyzing O-glycosyl compounds"/>
    <property type="evidence" value="ECO:0007669"/>
    <property type="project" value="InterPro"/>
</dbReference>
<dbReference type="Proteomes" id="UP001230188">
    <property type="component" value="Unassembled WGS sequence"/>
</dbReference>
<dbReference type="Pfam" id="PF00150">
    <property type="entry name" value="Cellulase"/>
    <property type="match status" value="1"/>
</dbReference>
<keyword evidence="2 4" id="KW-0378">Hydrolase</keyword>
<gene>
    <name evidence="8" type="ORF">CTAYLR_006061</name>
</gene>
<keyword evidence="6" id="KW-0812">Transmembrane</keyword>
<dbReference type="PANTHER" id="PTHR34142">
    <property type="entry name" value="ENDO-BETA-1,4-GLUCANASE A"/>
    <property type="match status" value="1"/>
</dbReference>
<dbReference type="PANTHER" id="PTHR34142:SF1">
    <property type="entry name" value="GLYCOSIDE HYDROLASE FAMILY 5 DOMAIN-CONTAINING PROTEIN"/>
    <property type="match status" value="1"/>
</dbReference>
<evidence type="ECO:0000256" key="4">
    <source>
        <dbReference type="RuleBase" id="RU361153"/>
    </source>
</evidence>
<dbReference type="EMBL" id="JAQMWT010000149">
    <property type="protein sequence ID" value="KAJ8609143.1"/>
    <property type="molecule type" value="Genomic_DNA"/>
</dbReference>
<protein>
    <recommendedName>
        <fullName evidence="7">Glycoside hydrolase family 5 domain-containing protein</fullName>
    </recommendedName>
</protein>
<proteinExistence type="inferred from homology"/>
<dbReference type="InterPro" id="IPR018087">
    <property type="entry name" value="Glyco_hydro_5_CS"/>
</dbReference>
<name>A0AAD7UJE6_9STRA</name>
<dbReference type="Gene3D" id="3.20.20.80">
    <property type="entry name" value="Glycosidases"/>
    <property type="match status" value="1"/>
</dbReference>
<keyword evidence="6" id="KW-1133">Transmembrane helix</keyword>
<keyword evidence="6" id="KW-0472">Membrane</keyword>
<dbReference type="InterPro" id="IPR017853">
    <property type="entry name" value="GH"/>
</dbReference>
<feature type="compositionally biased region" description="Low complexity" evidence="5">
    <location>
        <begin position="173"/>
        <end position="184"/>
    </location>
</feature>
<comment type="similarity">
    <text evidence="1 4">Belongs to the glycosyl hydrolase 5 (cellulase A) family.</text>
</comment>
<dbReference type="InterPro" id="IPR001547">
    <property type="entry name" value="Glyco_hydro_5"/>
</dbReference>
<evidence type="ECO:0000256" key="3">
    <source>
        <dbReference type="ARBA" id="ARBA00023295"/>
    </source>
</evidence>
<evidence type="ECO:0000256" key="2">
    <source>
        <dbReference type="ARBA" id="ARBA00022801"/>
    </source>
</evidence>
<evidence type="ECO:0000313" key="9">
    <source>
        <dbReference type="Proteomes" id="UP001230188"/>
    </source>
</evidence>
<dbReference type="PROSITE" id="PS00659">
    <property type="entry name" value="GLYCOSYL_HYDROL_F5"/>
    <property type="match status" value="1"/>
</dbReference>
<evidence type="ECO:0000256" key="5">
    <source>
        <dbReference type="SAM" id="MobiDB-lite"/>
    </source>
</evidence>